<dbReference type="Proteomes" id="UP000316905">
    <property type="component" value="Unassembled WGS sequence"/>
</dbReference>
<dbReference type="RefSeq" id="WP_145136267.1">
    <property type="nucleotide sequence ID" value="NZ_VLKY01000001.1"/>
</dbReference>
<protein>
    <submittedName>
        <fullName evidence="3">Putative lipoprotein with Yx(FWY)xxD motif</fullName>
    </submittedName>
</protein>
<dbReference type="PANTHER" id="PTHR39335:SF1">
    <property type="entry name" value="BLL4220 PROTEIN"/>
    <property type="match status" value="1"/>
</dbReference>
<dbReference type="OrthoDB" id="9800666at2"/>
<evidence type="ECO:0000256" key="2">
    <source>
        <dbReference type="SAM" id="SignalP"/>
    </source>
</evidence>
<dbReference type="AlphaFoldDB" id="A0A562QNN8"/>
<dbReference type="GO" id="GO:0043448">
    <property type="term" value="P:alkane catabolic process"/>
    <property type="evidence" value="ECO:0007669"/>
    <property type="project" value="TreeGrafter"/>
</dbReference>
<gene>
    <name evidence="3" type="ORF">IQ22_00051</name>
</gene>
<name>A0A562QNN8_9PSED</name>
<keyword evidence="2" id="KW-0732">Signal</keyword>
<dbReference type="PANTHER" id="PTHR39335">
    <property type="entry name" value="BLL4220 PROTEIN"/>
    <property type="match status" value="1"/>
</dbReference>
<dbReference type="PIRSF" id="PIRSF029720">
    <property type="entry name" value="UCP029720"/>
    <property type="match status" value="1"/>
</dbReference>
<keyword evidence="3" id="KW-0449">Lipoprotein</keyword>
<organism evidence="3 4">
    <name type="scientific">Pseudomonas duriflava</name>
    <dbReference type="NCBI Taxonomy" id="459528"/>
    <lineage>
        <taxon>Bacteria</taxon>
        <taxon>Pseudomonadati</taxon>
        <taxon>Pseudomonadota</taxon>
        <taxon>Gammaproteobacteria</taxon>
        <taxon>Pseudomonadales</taxon>
        <taxon>Pseudomonadaceae</taxon>
        <taxon>Pseudomonas</taxon>
    </lineage>
</organism>
<keyword evidence="4" id="KW-1185">Reference proteome</keyword>
<proteinExistence type="predicted"/>
<sequence length="119" mass="12992">MFIRYLFAATLFAASTVLIAAPAQDKDGMLVDSEGMTLYTYDKDSEGISTCHSTCAENWPPLEAMAGETGSGKWSVVTREDGISQWSYKGKPLYTYARDMEPGDRDGEGKGGVWHVAKP</sequence>
<dbReference type="Pfam" id="PF03640">
    <property type="entry name" value="Lipoprotein_15"/>
    <property type="match status" value="2"/>
</dbReference>
<feature type="compositionally biased region" description="Basic and acidic residues" evidence="1">
    <location>
        <begin position="99"/>
        <end position="109"/>
    </location>
</feature>
<dbReference type="InterPro" id="IPR005297">
    <property type="entry name" value="Lipoprotein_repeat"/>
</dbReference>
<accession>A0A562QNN8</accession>
<feature type="region of interest" description="Disordered" evidence="1">
    <location>
        <begin position="99"/>
        <end position="119"/>
    </location>
</feature>
<dbReference type="EMBL" id="VLKY01000001">
    <property type="protein sequence ID" value="TWI58347.1"/>
    <property type="molecule type" value="Genomic_DNA"/>
</dbReference>
<evidence type="ECO:0000313" key="3">
    <source>
        <dbReference type="EMBL" id="TWI58347.1"/>
    </source>
</evidence>
<reference evidence="3 4" key="1">
    <citation type="journal article" date="2015" name="Stand. Genomic Sci.">
        <title>Genomic Encyclopedia of Bacterial and Archaeal Type Strains, Phase III: the genomes of soil and plant-associated and newly described type strains.</title>
        <authorList>
            <person name="Whitman W.B."/>
            <person name="Woyke T."/>
            <person name="Klenk H.P."/>
            <person name="Zhou Y."/>
            <person name="Lilburn T.G."/>
            <person name="Beck B.J."/>
            <person name="De Vos P."/>
            <person name="Vandamme P."/>
            <person name="Eisen J.A."/>
            <person name="Garrity G."/>
            <person name="Hugenholtz P."/>
            <person name="Kyrpides N.C."/>
        </authorList>
    </citation>
    <scope>NUCLEOTIDE SEQUENCE [LARGE SCALE GENOMIC DNA]</scope>
    <source>
        <strain evidence="3 4">CGMCC 1.6858</strain>
    </source>
</reference>
<comment type="caution">
    <text evidence="3">The sequence shown here is derived from an EMBL/GenBank/DDBJ whole genome shotgun (WGS) entry which is preliminary data.</text>
</comment>
<feature type="chain" id="PRO_5021874019" evidence="2">
    <location>
        <begin position="21"/>
        <end position="119"/>
    </location>
</feature>
<feature type="signal peptide" evidence="2">
    <location>
        <begin position="1"/>
        <end position="20"/>
    </location>
</feature>
<evidence type="ECO:0000256" key="1">
    <source>
        <dbReference type="SAM" id="MobiDB-lite"/>
    </source>
</evidence>
<evidence type="ECO:0000313" key="4">
    <source>
        <dbReference type="Proteomes" id="UP000316905"/>
    </source>
</evidence>
<dbReference type="InterPro" id="IPR014558">
    <property type="entry name" value="UCP029720"/>
</dbReference>